<dbReference type="InterPro" id="IPR013187">
    <property type="entry name" value="F-box-assoc_dom_typ3"/>
</dbReference>
<protein>
    <recommendedName>
        <fullName evidence="1">F-box domain-containing protein</fullName>
    </recommendedName>
</protein>
<reference evidence="2 3" key="1">
    <citation type="journal article" date="2021" name="Commun. Biol.">
        <title>The genome of Shorea leprosula (Dipterocarpaceae) highlights the ecological relevance of drought in aseasonal tropical rainforests.</title>
        <authorList>
            <person name="Ng K.K.S."/>
            <person name="Kobayashi M.J."/>
            <person name="Fawcett J.A."/>
            <person name="Hatakeyama M."/>
            <person name="Paape T."/>
            <person name="Ng C.H."/>
            <person name="Ang C.C."/>
            <person name="Tnah L.H."/>
            <person name="Lee C.T."/>
            <person name="Nishiyama T."/>
            <person name="Sese J."/>
            <person name="O'Brien M.J."/>
            <person name="Copetti D."/>
            <person name="Mohd Noor M.I."/>
            <person name="Ong R.C."/>
            <person name="Putra M."/>
            <person name="Sireger I.Z."/>
            <person name="Indrioko S."/>
            <person name="Kosugi Y."/>
            <person name="Izuno A."/>
            <person name="Isagi Y."/>
            <person name="Lee S.L."/>
            <person name="Shimizu K.K."/>
        </authorList>
    </citation>
    <scope>NUCLEOTIDE SEQUENCE [LARGE SCALE GENOMIC DNA]</scope>
    <source>
        <strain evidence="2">214</strain>
    </source>
</reference>
<evidence type="ECO:0000259" key="1">
    <source>
        <dbReference type="SMART" id="SM00256"/>
    </source>
</evidence>
<dbReference type="EMBL" id="BPVZ01000191">
    <property type="protein sequence ID" value="GKV45201.1"/>
    <property type="molecule type" value="Genomic_DNA"/>
</dbReference>
<gene>
    <name evidence="2" type="ORF">SLEP1_g52312</name>
</gene>
<dbReference type="Gene3D" id="1.20.1280.50">
    <property type="match status" value="1"/>
</dbReference>
<dbReference type="InterPro" id="IPR036047">
    <property type="entry name" value="F-box-like_dom_sf"/>
</dbReference>
<dbReference type="PANTHER" id="PTHR31672">
    <property type="entry name" value="BNACNNG10540D PROTEIN"/>
    <property type="match status" value="1"/>
</dbReference>
<keyword evidence="3" id="KW-1185">Reference proteome</keyword>
<dbReference type="NCBIfam" id="TIGR01640">
    <property type="entry name" value="F_box_assoc_1"/>
    <property type="match status" value="1"/>
</dbReference>
<accession>A0AAV5M5V3</accession>
<dbReference type="InterPro" id="IPR001810">
    <property type="entry name" value="F-box_dom"/>
</dbReference>
<comment type="caution">
    <text evidence="2">The sequence shown here is derived from an EMBL/GenBank/DDBJ whole genome shotgun (WGS) entry which is preliminary data.</text>
</comment>
<dbReference type="InterPro" id="IPR050796">
    <property type="entry name" value="SCF_F-box_component"/>
</dbReference>
<dbReference type="SUPFAM" id="SSF81383">
    <property type="entry name" value="F-box domain"/>
    <property type="match status" value="1"/>
</dbReference>
<dbReference type="InterPro" id="IPR017451">
    <property type="entry name" value="F-box-assoc_interact_dom"/>
</dbReference>
<proteinExistence type="predicted"/>
<dbReference type="Proteomes" id="UP001054252">
    <property type="component" value="Unassembled WGS sequence"/>
</dbReference>
<feature type="domain" description="F-box" evidence="1">
    <location>
        <begin position="11"/>
        <end position="50"/>
    </location>
</feature>
<dbReference type="SMART" id="SM00256">
    <property type="entry name" value="FBOX"/>
    <property type="match status" value="1"/>
</dbReference>
<name>A0AAV5M5V3_9ROSI</name>
<dbReference type="AlphaFoldDB" id="A0AAV5M5V3"/>
<dbReference type="Pfam" id="PF08268">
    <property type="entry name" value="FBA_3"/>
    <property type="match status" value="1"/>
</dbReference>
<evidence type="ECO:0000313" key="3">
    <source>
        <dbReference type="Proteomes" id="UP001054252"/>
    </source>
</evidence>
<dbReference type="Pfam" id="PF00646">
    <property type="entry name" value="F-box"/>
    <property type="match status" value="1"/>
</dbReference>
<dbReference type="PANTHER" id="PTHR31672:SF13">
    <property type="entry name" value="F-BOX PROTEIN CPR30-LIKE"/>
    <property type="match status" value="1"/>
</dbReference>
<evidence type="ECO:0000313" key="2">
    <source>
        <dbReference type="EMBL" id="GKV45201.1"/>
    </source>
</evidence>
<organism evidence="2 3">
    <name type="scientific">Rubroshorea leprosula</name>
    <dbReference type="NCBI Taxonomy" id="152421"/>
    <lineage>
        <taxon>Eukaryota</taxon>
        <taxon>Viridiplantae</taxon>
        <taxon>Streptophyta</taxon>
        <taxon>Embryophyta</taxon>
        <taxon>Tracheophyta</taxon>
        <taxon>Spermatophyta</taxon>
        <taxon>Magnoliopsida</taxon>
        <taxon>eudicotyledons</taxon>
        <taxon>Gunneridae</taxon>
        <taxon>Pentapetalae</taxon>
        <taxon>rosids</taxon>
        <taxon>malvids</taxon>
        <taxon>Malvales</taxon>
        <taxon>Dipterocarpaceae</taxon>
        <taxon>Rubroshorea</taxon>
    </lineage>
</organism>
<sequence>MKKIRKMSELMPELVADILLRLPVSSLLRCRCVSKSLRTEIDSEYFVKNHLDRSIQTETRQKLVIYGSLINQSSEIYVADFDDNLARARPLNRPLISRHHNAPMYGYCNGLILFGPHLTIWNPFTRRYKRIPPPDESNAIFLCSGLGYDSVRDDYMIVLISKPHLGCCHVWIFGLKSDFWRRSQDLNDDASPWPLGHFASGALYWPCKIKNKCVGFDLAKEVFFDIPLPSDCGRGSIFSDSLVVFGGKVYSPTLHDGTVEYYLLVNEDKGGDVMGVSWRKEFTMENVTTIRDVFPPRPLAYSKDRNSILLGEVGGVFWHNLENRTKQRVDIAGLPVEGRYRYNVCWENLVSVGKDSAFDGAAEEVTN</sequence>